<dbReference type="GO" id="GO:0006509">
    <property type="term" value="P:membrane protein ectodomain proteolysis"/>
    <property type="evidence" value="ECO:0007669"/>
    <property type="project" value="TreeGrafter"/>
</dbReference>
<accession>A0A1D2AI86</accession>
<dbReference type="Gene3D" id="3.40.390.10">
    <property type="entry name" value="Collagenase (Catalytic Domain)"/>
    <property type="match status" value="1"/>
</dbReference>
<name>A0A1D2AI86_ORNBR</name>
<protein>
    <submittedName>
        <fullName evidence="7">Salivary gland metalloprotease</fullName>
    </submittedName>
</protein>
<evidence type="ECO:0000256" key="5">
    <source>
        <dbReference type="PROSITE-ProRule" id="PRU00276"/>
    </source>
</evidence>
<feature type="binding site" evidence="5">
    <location>
        <position position="316"/>
    </location>
    <ligand>
        <name>Zn(2+)</name>
        <dbReference type="ChEBI" id="CHEBI:29105"/>
        <note>catalytic</note>
    </ligand>
</feature>
<dbReference type="Pfam" id="PF13582">
    <property type="entry name" value="Reprolysin_3"/>
    <property type="match status" value="1"/>
</dbReference>
<feature type="domain" description="Peptidase M12B" evidence="6">
    <location>
        <begin position="152"/>
        <end position="384"/>
    </location>
</feature>
<feature type="binding site" evidence="5">
    <location>
        <position position="312"/>
    </location>
    <ligand>
        <name>Zn(2+)</name>
        <dbReference type="ChEBI" id="CHEBI:29105"/>
        <note>catalytic</note>
    </ligand>
</feature>
<evidence type="ECO:0000256" key="4">
    <source>
        <dbReference type="ARBA" id="ARBA00023049"/>
    </source>
</evidence>
<evidence type="ECO:0000256" key="2">
    <source>
        <dbReference type="ARBA" id="ARBA00022801"/>
    </source>
</evidence>
<evidence type="ECO:0000256" key="3">
    <source>
        <dbReference type="ARBA" id="ARBA00022833"/>
    </source>
</evidence>
<dbReference type="PROSITE" id="PS50215">
    <property type="entry name" value="ADAM_MEPRO"/>
    <property type="match status" value="1"/>
</dbReference>
<evidence type="ECO:0000256" key="1">
    <source>
        <dbReference type="ARBA" id="ARBA00022670"/>
    </source>
</evidence>
<dbReference type="EMBL" id="GETE01001315">
    <property type="protein sequence ID" value="JAT78693.1"/>
    <property type="molecule type" value="Transcribed_RNA"/>
</dbReference>
<feature type="binding site" evidence="5">
    <location>
        <position position="322"/>
    </location>
    <ligand>
        <name>Zn(2+)</name>
        <dbReference type="ChEBI" id="CHEBI:29105"/>
        <note>catalytic</note>
    </ligand>
</feature>
<keyword evidence="2" id="KW-0378">Hydrolase</keyword>
<feature type="non-terminal residue" evidence="7">
    <location>
        <position position="1"/>
    </location>
</feature>
<evidence type="ECO:0000259" key="6">
    <source>
        <dbReference type="PROSITE" id="PS50215"/>
    </source>
</evidence>
<keyword evidence="5" id="KW-0479">Metal-binding</keyword>
<organism evidence="7">
    <name type="scientific">Ornithodoros brasiliensis</name>
    <name type="common">Mouro tick</name>
    <dbReference type="NCBI Taxonomy" id="888526"/>
    <lineage>
        <taxon>Eukaryota</taxon>
        <taxon>Metazoa</taxon>
        <taxon>Ecdysozoa</taxon>
        <taxon>Arthropoda</taxon>
        <taxon>Chelicerata</taxon>
        <taxon>Arachnida</taxon>
        <taxon>Acari</taxon>
        <taxon>Parasitiformes</taxon>
        <taxon>Ixodida</taxon>
        <taxon>Ixodoidea</taxon>
        <taxon>Argasidae</taxon>
        <taxon>Ornithodorinae</taxon>
        <taxon>Ornithodoros</taxon>
    </lineage>
</organism>
<keyword evidence="3 5" id="KW-0862">Zinc</keyword>
<keyword evidence="4 7" id="KW-0482">Metalloprotease</keyword>
<dbReference type="PANTHER" id="PTHR11905:SF159">
    <property type="entry name" value="ADAM METALLOPROTEASE"/>
    <property type="match status" value="1"/>
</dbReference>
<dbReference type="SUPFAM" id="SSF55486">
    <property type="entry name" value="Metalloproteases ('zincins'), catalytic domain"/>
    <property type="match status" value="1"/>
</dbReference>
<dbReference type="GO" id="GO:0004222">
    <property type="term" value="F:metalloendopeptidase activity"/>
    <property type="evidence" value="ECO:0007669"/>
    <property type="project" value="InterPro"/>
</dbReference>
<dbReference type="GO" id="GO:0046872">
    <property type="term" value="F:metal ion binding"/>
    <property type="evidence" value="ECO:0007669"/>
    <property type="project" value="UniProtKB-KW"/>
</dbReference>
<evidence type="ECO:0000313" key="7">
    <source>
        <dbReference type="EMBL" id="JAT78693.1"/>
    </source>
</evidence>
<dbReference type="PANTHER" id="PTHR11905">
    <property type="entry name" value="ADAM A DISINTEGRIN AND METALLOPROTEASE DOMAIN"/>
    <property type="match status" value="1"/>
</dbReference>
<reference evidence="7" key="1">
    <citation type="submission" date="2016-07" db="EMBL/GenBank/DDBJ databases">
        <title>Salivary Glands transcriptome analysis on engorged females of Ornithodoros brasiliensis (Acari:Argasidae).</title>
        <authorList>
            <person name="Simons S.M."/>
            <person name="Carvalho E."/>
            <person name="Junqueira-de-Azevedo I."/>
            <person name="Ho P.L."/>
            <person name="Giovanni D."/>
            <person name="Mendonca R."/>
            <person name="Onofrio V."/>
            <person name="Landulfo G."/>
            <person name="Ramirez D."/>
            <person name="Barros-Battesti D."/>
        </authorList>
    </citation>
    <scope>NUCLEOTIDE SEQUENCE</scope>
    <source>
        <strain evidence="7">Female</strain>
        <tissue evidence="7">Salivary gland</tissue>
    </source>
</reference>
<sequence length="477" mass="52510">GRSEDGKRILEINDNLRLELEKSSVFAKQFVYTTDEDGLEVHHHLDGAKLEENLYHDSSNMASIMVSEQGGLQVEGIVNEHLRIRPLEAGERSFESGGGHILYHVNQRVPRPEDILYAPGEEHGKQAPLFTKPNHVDTRQDQSASTYSAPVAHPEVVIVVDTAHSLKFKGKKEVKGNKIMEYCAVFMNAVNLKYSTLNYVTVKFILSAIWRHNKTVESTYMEFHNGKDNLMNSYSSLGNLADYTAVKEDAFSPYDLVVLLTGRDLISVYSDGTYSDATAGRAFVGKVCDQQYKVGMVEDYPPTYDGVQTFAHEVGHLMGCVHDGAGVYSSIPNHPGAENCSAADKLIMSPIASYNSIDKFSYCCGQQIFTVYHLKTSACLKQETTTSVASSTKLPGDMLGSADQYCRVVHPDHNETTINLPNFGNLSQCVIACMLKPEDSRIYLHKSPDGIPCASGTNKVCINTECVDNQAGSHTSG</sequence>
<keyword evidence="1 7" id="KW-0645">Protease</keyword>
<dbReference type="InterPro" id="IPR001590">
    <property type="entry name" value="Peptidase_M12B"/>
</dbReference>
<comment type="caution">
    <text evidence="5">Lacks conserved residue(s) required for the propagation of feature annotation.</text>
</comment>
<feature type="active site" evidence="5">
    <location>
        <position position="313"/>
    </location>
</feature>
<dbReference type="InterPro" id="IPR024079">
    <property type="entry name" value="MetalloPept_cat_dom_sf"/>
</dbReference>
<dbReference type="AlphaFoldDB" id="A0A1D2AI86"/>
<proteinExistence type="predicted"/>